<gene>
    <name evidence="3" type="ORF">Mal64_11810</name>
</gene>
<feature type="region of interest" description="Disordered" evidence="1">
    <location>
        <begin position="128"/>
        <end position="183"/>
    </location>
</feature>
<sequence length="183" mass="19744" precursor="true">MKRPALIACLALFCLSLALESTADAYQWRQRRWMTRKPIDSSIRTNPRFGKGQAAEPKGSTPRSFSRQTTGPALAPLRVLTQKPIVMEAAPVEAGPVENLPPATAPRRATPATPAAPVDGLPAAWMPTSETQPSAQPHSILAKPIGQGPTTYSGVSVGEQNAARRQTEWNNRAHNGFGPQDFR</sequence>
<protein>
    <submittedName>
        <fullName evidence="3">Uncharacterized protein</fullName>
    </submittedName>
</protein>
<dbReference type="EMBL" id="SJPQ01000001">
    <property type="protein sequence ID" value="TWT90784.1"/>
    <property type="molecule type" value="Genomic_DNA"/>
</dbReference>
<evidence type="ECO:0000313" key="3">
    <source>
        <dbReference type="EMBL" id="TWT90784.1"/>
    </source>
</evidence>
<dbReference type="RefSeq" id="WP_146397973.1">
    <property type="nucleotide sequence ID" value="NZ_SJPQ01000001.1"/>
</dbReference>
<reference evidence="3 4" key="1">
    <citation type="submission" date="2019-02" db="EMBL/GenBank/DDBJ databases">
        <title>Deep-cultivation of Planctomycetes and their phenomic and genomic characterization uncovers novel biology.</title>
        <authorList>
            <person name="Wiegand S."/>
            <person name="Jogler M."/>
            <person name="Boedeker C."/>
            <person name="Pinto D."/>
            <person name="Vollmers J."/>
            <person name="Rivas-Marin E."/>
            <person name="Kohn T."/>
            <person name="Peeters S.H."/>
            <person name="Heuer A."/>
            <person name="Rast P."/>
            <person name="Oberbeckmann S."/>
            <person name="Bunk B."/>
            <person name="Jeske O."/>
            <person name="Meyerdierks A."/>
            <person name="Storesund J.E."/>
            <person name="Kallscheuer N."/>
            <person name="Luecker S."/>
            <person name="Lage O.M."/>
            <person name="Pohl T."/>
            <person name="Merkel B.J."/>
            <person name="Hornburger P."/>
            <person name="Mueller R.-W."/>
            <person name="Bruemmer F."/>
            <person name="Labrenz M."/>
            <person name="Spormann A.M."/>
            <person name="Op Den Camp H."/>
            <person name="Overmann J."/>
            <person name="Amann R."/>
            <person name="Jetten M.S.M."/>
            <person name="Mascher T."/>
            <person name="Medema M.H."/>
            <person name="Devos D.P."/>
            <person name="Kaster A.-K."/>
            <person name="Ovreas L."/>
            <person name="Rohde M."/>
            <person name="Galperin M.Y."/>
            <person name="Jogler C."/>
        </authorList>
    </citation>
    <scope>NUCLEOTIDE SEQUENCE [LARGE SCALE GENOMIC DNA]</scope>
    <source>
        <strain evidence="3 4">Mal64</strain>
    </source>
</reference>
<keyword evidence="4" id="KW-1185">Reference proteome</keyword>
<feature type="compositionally biased region" description="Polar residues" evidence="1">
    <location>
        <begin position="61"/>
        <end position="71"/>
    </location>
</feature>
<evidence type="ECO:0000313" key="4">
    <source>
        <dbReference type="Proteomes" id="UP000315440"/>
    </source>
</evidence>
<feature type="signal peptide" evidence="2">
    <location>
        <begin position="1"/>
        <end position="25"/>
    </location>
</feature>
<dbReference type="Proteomes" id="UP000315440">
    <property type="component" value="Unassembled WGS sequence"/>
</dbReference>
<accession>A0A5C5ZTB2</accession>
<proteinExistence type="predicted"/>
<evidence type="ECO:0000256" key="1">
    <source>
        <dbReference type="SAM" id="MobiDB-lite"/>
    </source>
</evidence>
<keyword evidence="2" id="KW-0732">Signal</keyword>
<feature type="compositionally biased region" description="Polar residues" evidence="1">
    <location>
        <begin position="128"/>
        <end position="137"/>
    </location>
</feature>
<organism evidence="3 4">
    <name type="scientific">Pseudobythopirellula maris</name>
    <dbReference type="NCBI Taxonomy" id="2527991"/>
    <lineage>
        <taxon>Bacteria</taxon>
        <taxon>Pseudomonadati</taxon>
        <taxon>Planctomycetota</taxon>
        <taxon>Planctomycetia</taxon>
        <taxon>Pirellulales</taxon>
        <taxon>Lacipirellulaceae</taxon>
        <taxon>Pseudobythopirellula</taxon>
    </lineage>
</organism>
<name>A0A5C5ZTB2_9BACT</name>
<evidence type="ECO:0000256" key="2">
    <source>
        <dbReference type="SAM" id="SignalP"/>
    </source>
</evidence>
<comment type="caution">
    <text evidence="3">The sequence shown here is derived from an EMBL/GenBank/DDBJ whole genome shotgun (WGS) entry which is preliminary data.</text>
</comment>
<feature type="chain" id="PRO_5022983302" evidence="2">
    <location>
        <begin position="26"/>
        <end position="183"/>
    </location>
</feature>
<feature type="region of interest" description="Disordered" evidence="1">
    <location>
        <begin position="39"/>
        <end position="74"/>
    </location>
</feature>
<dbReference type="AlphaFoldDB" id="A0A5C5ZTB2"/>